<dbReference type="PANTHER" id="PTHR34761:SF1">
    <property type="entry name" value="NUCLEOLUS AND NEURAL PROGENITOR PROTEIN"/>
    <property type="match status" value="1"/>
</dbReference>
<dbReference type="AlphaFoldDB" id="A0A1X2HE93"/>
<dbReference type="InterPro" id="IPR052835">
    <property type="entry name" value="Nepro"/>
</dbReference>
<dbReference type="Pfam" id="PF14780">
    <property type="entry name" value="NEPRO_N"/>
    <property type="match status" value="1"/>
</dbReference>
<feature type="region of interest" description="Disordered" evidence="1">
    <location>
        <begin position="250"/>
        <end position="301"/>
    </location>
</feature>
<evidence type="ECO:0000259" key="2">
    <source>
        <dbReference type="Pfam" id="PF14780"/>
    </source>
</evidence>
<dbReference type="STRING" id="13706.A0A1X2HE93"/>
<proteinExistence type="predicted"/>
<dbReference type="GO" id="GO:0005634">
    <property type="term" value="C:nucleus"/>
    <property type="evidence" value="ECO:0007669"/>
    <property type="project" value="TreeGrafter"/>
</dbReference>
<evidence type="ECO:0000313" key="4">
    <source>
        <dbReference type="Proteomes" id="UP000242180"/>
    </source>
</evidence>
<comment type="caution">
    <text evidence="3">The sequence shown here is derived from an EMBL/GenBank/DDBJ whole genome shotgun (WGS) entry which is preliminary data.</text>
</comment>
<reference evidence="3 4" key="1">
    <citation type="submission" date="2016-07" db="EMBL/GenBank/DDBJ databases">
        <title>Pervasive Adenine N6-methylation of Active Genes in Fungi.</title>
        <authorList>
            <consortium name="DOE Joint Genome Institute"/>
            <person name="Mondo S.J."/>
            <person name="Dannebaum R.O."/>
            <person name="Kuo R.C."/>
            <person name="Labutti K."/>
            <person name="Haridas S."/>
            <person name="Kuo A."/>
            <person name="Salamov A."/>
            <person name="Ahrendt S.R."/>
            <person name="Lipzen A."/>
            <person name="Sullivan W."/>
            <person name="Andreopoulos W.B."/>
            <person name="Clum A."/>
            <person name="Lindquist E."/>
            <person name="Daum C."/>
            <person name="Ramamoorthy G.K."/>
            <person name="Gryganskyi A."/>
            <person name="Culley D."/>
            <person name="Magnuson J.K."/>
            <person name="James T.Y."/>
            <person name="O'Malley M.A."/>
            <person name="Stajich J.E."/>
            <person name="Spatafora J.W."/>
            <person name="Visel A."/>
            <person name="Grigoriev I.V."/>
        </authorList>
    </citation>
    <scope>NUCLEOTIDE SEQUENCE [LARGE SCALE GENOMIC DNA]</scope>
    <source>
        <strain evidence="3 4">NRRL 2496</strain>
    </source>
</reference>
<name>A0A1X2HE93_SYNRA</name>
<dbReference type="OrthoDB" id="114080at2759"/>
<evidence type="ECO:0000313" key="3">
    <source>
        <dbReference type="EMBL" id="ORY97241.1"/>
    </source>
</evidence>
<feature type="domain" description="Nucleolus and neural progenitor protein-like N-terminal" evidence="2">
    <location>
        <begin position="27"/>
        <end position="177"/>
    </location>
</feature>
<dbReference type="Proteomes" id="UP000242180">
    <property type="component" value="Unassembled WGS sequence"/>
</dbReference>
<gene>
    <name evidence="3" type="ORF">BCR43DRAFT_489461</name>
</gene>
<feature type="compositionally biased region" description="Polar residues" evidence="1">
    <location>
        <begin position="252"/>
        <end position="261"/>
    </location>
</feature>
<evidence type="ECO:0000256" key="1">
    <source>
        <dbReference type="SAM" id="MobiDB-lite"/>
    </source>
</evidence>
<dbReference type="PANTHER" id="PTHR34761">
    <property type="entry name" value="NUCLEOLUS AND NEURAL PROGENITOR PROTEIN"/>
    <property type="match status" value="1"/>
</dbReference>
<accession>A0A1X2HE93</accession>
<dbReference type="InterPro" id="IPR027951">
    <property type="entry name" value="Nepro_N"/>
</dbReference>
<protein>
    <recommendedName>
        <fullName evidence="2">Nucleolus and neural progenitor protein-like N-terminal domain-containing protein</fullName>
    </recommendedName>
</protein>
<dbReference type="EMBL" id="MCGN01000004">
    <property type="protein sequence ID" value="ORY97241.1"/>
    <property type="molecule type" value="Genomic_DNA"/>
</dbReference>
<dbReference type="InParanoid" id="A0A1X2HE93"/>
<feature type="compositionally biased region" description="Basic and acidic residues" evidence="1">
    <location>
        <begin position="262"/>
        <end position="275"/>
    </location>
</feature>
<sequence>MPTQAYTMRHPPLPPALVMQRERLKKGIDHDLRMKQITRMQRSIRSRRLFWVDAQILERLVIKNSNAHRQSKRFRKVEMARRLIHRLKELDIGVVVCSMYAMFWDTHTLTKCEGPWNYIPSREVLEYVMHRLTSAALILDKLRYTLQAVFANHAETVSLGHYLGHMVVFMAVSSRLYDHAGIWMIEIERLFDTLQPWHTAFPSAFKKEVDRQQWEGSQVDQTCPPDLLRRARTDALLSWAGVSSLPGILESTPESLSGPTDTRTDNKKEQKKEDQGMPSVPGLGMDEDDDLLDLGAVVART</sequence>
<organism evidence="3 4">
    <name type="scientific">Syncephalastrum racemosum</name>
    <name type="common">Filamentous fungus</name>
    <dbReference type="NCBI Taxonomy" id="13706"/>
    <lineage>
        <taxon>Eukaryota</taxon>
        <taxon>Fungi</taxon>
        <taxon>Fungi incertae sedis</taxon>
        <taxon>Mucoromycota</taxon>
        <taxon>Mucoromycotina</taxon>
        <taxon>Mucoromycetes</taxon>
        <taxon>Mucorales</taxon>
        <taxon>Syncephalastraceae</taxon>
        <taxon>Syncephalastrum</taxon>
    </lineage>
</organism>
<keyword evidence="4" id="KW-1185">Reference proteome</keyword>
<dbReference type="OMA" id="CHIWVNQ"/>